<comment type="catalytic activity">
    <reaction evidence="1">
        <text>S-ubiquitinyl-[E2 ubiquitin-conjugating enzyme]-L-cysteine + [acceptor protein]-L-lysine = [E2 ubiquitin-conjugating enzyme]-L-cysteine + N(6)-ubiquitinyl-[acceptor protein]-L-lysine.</text>
        <dbReference type="EC" id="2.3.2.27"/>
    </reaction>
</comment>
<reference evidence="11 12" key="1">
    <citation type="submission" date="2024-02" db="EMBL/GenBank/DDBJ databases">
        <authorList>
            <person name="Chen Y."/>
            <person name="Shah S."/>
            <person name="Dougan E. K."/>
            <person name="Thang M."/>
            <person name="Chan C."/>
        </authorList>
    </citation>
    <scope>NUCLEOTIDE SEQUENCE [LARGE SCALE GENOMIC DNA]</scope>
</reference>
<organism evidence="11 12">
    <name type="scientific">Durusdinium trenchii</name>
    <dbReference type="NCBI Taxonomy" id="1381693"/>
    <lineage>
        <taxon>Eukaryota</taxon>
        <taxon>Sar</taxon>
        <taxon>Alveolata</taxon>
        <taxon>Dinophyceae</taxon>
        <taxon>Suessiales</taxon>
        <taxon>Symbiodiniaceae</taxon>
        <taxon>Durusdinium</taxon>
    </lineage>
</organism>
<evidence type="ECO:0000256" key="6">
    <source>
        <dbReference type="ARBA" id="ARBA00022786"/>
    </source>
</evidence>
<keyword evidence="5" id="KW-0808">Transferase</keyword>
<protein>
    <recommendedName>
        <fullName evidence="4">RING-type E3 ubiquitin transferase</fullName>
        <ecNumber evidence="4">2.3.2.27</ecNumber>
    </recommendedName>
</protein>
<dbReference type="PANTHER" id="PTHR45625">
    <property type="entry name" value="PEPTIDYL-PROLYL CIS-TRANS ISOMERASE-RELATED"/>
    <property type="match status" value="1"/>
</dbReference>
<dbReference type="Proteomes" id="UP001642484">
    <property type="component" value="Unassembled WGS sequence"/>
</dbReference>
<dbReference type="PRINTS" id="PR00153">
    <property type="entry name" value="CSAPPISMRASE"/>
</dbReference>
<feature type="region of interest" description="Disordered" evidence="8">
    <location>
        <begin position="218"/>
        <end position="270"/>
    </location>
</feature>
<comment type="subcellular location">
    <subcellularLocation>
        <location evidence="2">Nucleus</location>
    </subcellularLocation>
</comment>
<feature type="region of interest" description="Disordered" evidence="8">
    <location>
        <begin position="512"/>
        <end position="549"/>
    </location>
</feature>
<keyword evidence="7" id="KW-0539">Nucleus</keyword>
<evidence type="ECO:0000256" key="8">
    <source>
        <dbReference type="SAM" id="MobiDB-lite"/>
    </source>
</evidence>
<accession>A0ABP0QPJ5</accession>
<dbReference type="InterPro" id="IPR026951">
    <property type="entry name" value="PPIL2_U-box_dom"/>
</dbReference>
<dbReference type="Pfam" id="PF00160">
    <property type="entry name" value="Pro_isomerase"/>
    <property type="match status" value="1"/>
</dbReference>
<dbReference type="PANTHER" id="PTHR45625:SF1">
    <property type="entry name" value="RING-TYPE E3 UBIQUITIN-PROTEIN LIGASE PPIL2"/>
    <property type="match status" value="1"/>
</dbReference>
<evidence type="ECO:0000313" key="11">
    <source>
        <dbReference type="EMBL" id="CAK9090136.1"/>
    </source>
</evidence>
<feature type="domain" description="U-box" evidence="10">
    <location>
        <begin position="34"/>
        <end position="107"/>
    </location>
</feature>
<comment type="similarity">
    <text evidence="3">Belongs to the cyclophilin-type PPIase family. PPIL2 subfamily.</text>
</comment>
<dbReference type="PROSITE" id="PS00170">
    <property type="entry name" value="CSA_PPIASE_1"/>
    <property type="match status" value="1"/>
</dbReference>
<name>A0ABP0QPJ5_9DINO</name>
<dbReference type="EC" id="2.3.2.27" evidence="4"/>
<evidence type="ECO:0000259" key="10">
    <source>
        <dbReference type="PROSITE" id="PS51698"/>
    </source>
</evidence>
<dbReference type="EMBL" id="CAXAMN010024806">
    <property type="protein sequence ID" value="CAK9090136.1"/>
    <property type="molecule type" value="Genomic_DNA"/>
</dbReference>
<feature type="compositionally biased region" description="Basic and acidic residues" evidence="8">
    <location>
        <begin position="234"/>
        <end position="264"/>
    </location>
</feature>
<proteinExistence type="inferred from homology"/>
<dbReference type="Gene3D" id="2.40.100.10">
    <property type="entry name" value="Cyclophilin-like"/>
    <property type="match status" value="1"/>
</dbReference>
<dbReference type="SUPFAM" id="SSF57850">
    <property type="entry name" value="RING/U-box"/>
    <property type="match status" value="1"/>
</dbReference>
<evidence type="ECO:0000256" key="4">
    <source>
        <dbReference type="ARBA" id="ARBA00012483"/>
    </source>
</evidence>
<keyword evidence="12" id="KW-1185">Reference proteome</keyword>
<dbReference type="InterPro" id="IPR029000">
    <property type="entry name" value="Cyclophilin-like_dom_sf"/>
</dbReference>
<dbReference type="InterPro" id="IPR044666">
    <property type="entry name" value="Cyclophilin_A-like"/>
</dbReference>
<dbReference type="InterPro" id="IPR020892">
    <property type="entry name" value="Cyclophilin-type_PPIase_CS"/>
</dbReference>
<dbReference type="InterPro" id="IPR003613">
    <property type="entry name" value="Ubox_domain"/>
</dbReference>
<dbReference type="InterPro" id="IPR013083">
    <property type="entry name" value="Znf_RING/FYVE/PHD"/>
</dbReference>
<evidence type="ECO:0000256" key="2">
    <source>
        <dbReference type="ARBA" id="ARBA00004123"/>
    </source>
</evidence>
<evidence type="ECO:0000256" key="1">
    <source>
        <dbReference type="ARBA" id="ARBA00000900"/>
    </source>
</evidence>
<gene>
    <name evidence="11" type="ORF">CCMP2556_LOCUS43332</name>
</gene>
<evidence type="ECO:0000313" key="12">
    <source>
        <dbReference type="Proteomes" id="UP001642484"/>
    </source>
</evidence>
<dbReference type="PROSITE" id="PS51698">
    <property type="entry name" value="U_BOX"/>
    <property type="match status" value="1"/>
</dbReference>
<dbReference type="SUPFAM" id="SSF50891">
    <property type="entry name" value="Cyclophilin-like"/>
    <property type="match status" value="1"/>
</dbReference>
<keyword evidence="6" id="KW-0833">Ubl conjugation pathway</keyword>
<comment type="caution">
    <text evidence="11">The sequence shown here is derived from an EMBL/GenBank/DDBJ whole genome shotgun (WGS) entry which is preliminary data.</text>
</comment>
<dbReference type="Gene3D" id="3.30.40.10">
    <property type="entry name" value="Zinc/RING finger domain, C3HC4 (zinc finger)"/>
    <property type="match status" value="1"/>
</dbReference>
<evidence type="ECO:0000256" key="5">
    <source>
        <dbReference type="ARBA" id="ARBA00022679"/>
    </source>
</evidence>
<dbReference type="PROSITE" id="PS50072">
    <property type="entry name" value="CSA_PPIASE_2"/>
    <property type="match status" value="1"/>
</dbReference>
<feature type="domain" description="PPIase cyclophilin-type" evidence="9">
    <location>
        <begin position="320"/>
        <end position="465"/>
    </location>
</feature>
<dbReference type="CDD" id="cd16663">
    <property type="entry name" value="RING-Ubox_PPIL2"/>
    <property type="match status" value="1"/>
</dbReference>
<evidence type="ECO:0000259" key="9">
    <source>
        <dbReference type="PROSITE" id="PS50072"/>
    </source>
</evidence>
<dbReference type="SMART" id="SM00504">
    <property type="entry name" value="Ubox"/>
    <property type="match status" value="1"/>
</dbReference>
<evidence type="ECO:0000256" key="3">
    <source>
        <dbReference type="ARBA" id="ARBA00007930"/>
    </source>
</evidence>
<evidence type="ECO:0000256" key="7">
    <source>
        <dbReference type="ARBA" id="ARBA00023242"/>
    </source>
</evidence>
<dbReference type="InterPro" id="IPR002130">
    <property type="entry name" value="Cyclophilin-type_PPIase_dom"/>
</dbReference>
<sequence>MGKNQHSKDMLHLRPTEWAQDGRGFKASKWTPFSKLPLNCCFLSLQPFDKPVGTRDGSVFEITHILKYIKRYGVHPVHGGKLEVKDLIPLHFHKNAQGNFHCPVTFKVLGNNTAVCANLASGHVYCLEAVMELNKKTKNWKDLMTSQPFKWTDIVMLQNPDQIEGREVSKFHFMVSGQQDEVVREITNPESKVSDKKDESLRPNAAVDRIFAEKERLAEKKAQEAADQAAANPEEAKAQEEAAKTAEEQKQKLKEAQAKRKTNERYTSNEVGASFTSTAVPLKSKNELRKLTEEEELQDLYDQVRKKKQKGYVRVVTSCGCLNLEIHCNIAPRTSDNFLRLCERNYYDNTIFHRLIRNFMLQGGDPTGTGRGGESGFEGGKPFKDEFDSRLLHQGPGVVSMANSGKNTNRSQFFISLKSCEHLNNKHSVFGRVVGGLQILEVLNNWETDAKDKPVTEIKLIRTEVFKNPFKEITEEMAKPKVEKVEGLFFSLISLDIQVVDPVATWFSNRRDPMQEHKNRNSTQVGKYLPDELPALPGQSKRPEAMPEEEVEYANITQKSKRARTDFDFSSW</sequence>